<dbReference type="PANTHER" id="PTHR18841:SF0">
    <property type="entry name" value="VITELLINE MEMBRANE OUTER LAYER 1 HOMOLOG A-RELATED"/>
    <property type="match status" value="1"/>
</dbReference>
<reference evidence="1" key="2">
    <citation type="submission" date="2025-09" db="UniProtKB">
        <authorList>
            <consortium name="Ensembl"/>
        </authorList>
    </citation>
    <scope>IDENTIFICATION</scope>
</reference>
<proteinExistence type="predicted"/>
<protein>
    <submittedName>
        <fullName evidence="1">Vitelline membrane outer layer 1 homolog a</fullName>
    </submittedName>
</protein>
<reference evidence="1" key="1">
    <citation type="submission" date="2025-08" db="UniProtKB">
        <authorList>
            <consortium name="Ensembl"/>
        </authorList>
    </citation>
    <scope>IDENTIFICATION</scope>
</reference>
<dbReference type="InterPro" id="IPR036706">
    <property type="entry name" value="VOMI_sf"/>
</dbReference>
<accession>A0A671KJ80</accession>
<dbReference type="PANTHER" id="PTHR18841">
    <property type="entry name" value="VITELLINE MEMBRANE OUTER LAYER PROTEIN I-RELATED"/>
    <property type="match status" value="1"/>
</dbReference>
<organism evidence="1 2">
    <name type="scientific">Sinocyclocheilus anshuiensis</name>
    <dbReference type="NCBI Taxonomy" id="1608454"/>
    <lineage>
        <taxon>Eukaryota</taxon>
        <taxon>Metazoa</taxon>
        <taxon>Chordata</taxon>
        <taxon>Craniata</taxon>
        <taxon>Vertebrata</taxon>
        <taxon>Euteleostomi</taxon>
        <taxon>Actinopterygii</taxon>
        <taxon>Neopterygii</taxon>
        <taxon>Teleostei</taxon>
        <taxon>Ostariophysi</taxon>
        <taxon>Cypriniformes</taxon>
        <taxon>Cyprinidae</taxon>
        <taxon>Cyprininae</taxon>
        <taxon>Sinocyclocheilus</taxon>
    </lineage>
</organism>
<evidence type="ECO:0000313" key="2">
    <source>
        <dbReference type="Proteomes" id="UP000472260"/>
    </source>
</evidence>
<dbReference type="AlphaFoldDB" id="A0A671KJ80"/>
<dbReference type="GO" id="GO:0005615">
    <property type="term" value="C:extracellular space"/>
    <property type="evidence" value="ECO:0007669"/>
    <property type="project" value="TreeGrafter"/>
</dbReference>
<dbReference type="Gene3D" id="2.100.10.20">
    <property type="entry name" value="Vitelline membrane outer layer protein I (VOMI)"/>
    <property type="match status" value="1"/>
</dbReference>
<dbReference type="SUPFAM" id="SSF51092">
    <property type="entry name" value="Vitelline membrane outer protein-I (VMO-I)"/>
    <property type="match status" value="1"/>
</dbReference>
<dbReference type="Proteomes" id="UP000472260">
    <property type="component" value="Unassembled WGS sequence"/>
</dbReference>
<dbReference type="InterPro" id="IPR005515">
    <property type="entry name" value="VOMI"/>
</dbReference>
<name>A0A671KJ80_9TELE</name>
<sequence length="157" mass="17436">MSLSHTDSLSNTHVANNLRALKGTRDLWVTSPTLYPLGHDSHGAFHFLEFSVVNLCFFFSWGQWTEIKWCPSGFLTAFQLRVESSQGIEDDTAANNIRFNCSGGSLLQGEGTYWGEWGNWSPLCQGRGICGIMTRIDEPQGIGDDTALNDVCMFCCD</sequence>
<evidence type="ECO:0000313" key="1">
    <source>
        <dbReference type="Ensembl" id="ENSSANP00000005322.1"/>
    </source>
</evidence>
<dbReference type="Pfam" id="PF03762">
    <property type="entry name" value="VOMI"/>
    <property type="match status" value="1"/>
</dbReference>
<dbReference type="Ensembl" id="ENSSANT00000005721.1">
    <property type="protein sequence ID" value="ENSSANP00000005322.1"/>
    <property type="gene ID" value="ENSSANG00000002899.1"/>
</dbReference>
<keyword evidence="2" id="KW-1185">Reference proteome</keyword>